<dbReference type="InterPro" id="IPR029063">
    <property type="entry name" value="SAM-dependent_MTases_sf"/>
</dbReference>
<dbReference type="STRING" id="133381.A0A2T9ZH30"/>
<dbReference type="PANTHER" id="PTHR22809:SF11">
    <property type="entry name" value="TRNA N(3)-METHYLCYTIDINE METHYLTRANSFERASE METTL2"/>
    <property type="match status" value="1"/>
</dbReference>
<keyword evidence="3 4" id="KW-0808">Transferase</keyword>
<feature type="compositionally biased region" description="Low complexity" evidence="5">
    <location>
        <begin position="183"/>
        <end position="196"/>
    </location>
</feature>
<gene>
    <name evidence="7" type="ORF">BB560_001619</name>
</gene>
<dbReference type="Gene3D" id="3.40.50.150">
    <property type="entry name" value="Vaccinia Virus protein VP39"/>
    <property type="match status" value="1"/>
</dbReference>
<accession>A0A2T9ZH30</accession>
<dbReference type="PANTHER" id="PTHR22809">
    <property type="entry name" value="METHYLTRANSFERASE-RELATED"/>
    <property type="match status" value="1"/>
</dbReference>
<feature type="region of interest" description="Disordered" evidence="5">
    <location>
        <begin position="132"/>
        <end position="200"/>
    </location>
</feature>
<reference evidence="7 8" key="1">
    <citation type="journal article" date="2018" name="MBio">
        <title>Comparative Genomics Reveals the Core Gene Toolbox for the Fungus-Insect Symbiosis.</title>
        <authorList>
            <person name="Wang Y."/>
            <person name="Stata M."/>
            <person name="Wang W."/>
            <person name="Stajich J.E."/>
            <person name="White M.M."/>
            <person name="Moncalvo J.M."/>
        </authorList>
    </citation>
    <scope>NUCLEOTIDE SEQUENCE [LARGE SCALE GENOMIC DNA]</scope>
    <source>
        <strain evidence="7 8">SC-DP-2</strain>
    </source>
</reference>
<dbReference type="OrthoDB" id="417697at2759"/>
<comment type="caution">
    <text evidence="7">The sequence shown here is derived from an EMBL/GenBank/DDBJ whole genome shotgun (WGS) entry which is preliminary data.</text>
</comment>
<dbReference type="GO" id="GO:0052735">
    <property type="term" value="F:tRNA (cytidine-3-)-methyltransferase activity"/>
    <property type="evidence" value="ECO:0007669"/>
    <property type="project" value="TreeGrafter"/>
</dbReference>
<dbReference type="AlphaFoldDB" id="A0A2T9ZH30"/>
<dbReference type="GO" id="GO:0032259">
    <property type="term" value="P:methylation"/>
    <property type="evidence" value="ECO:0007669"/>
    <property type="project" value="UniProtKB-KW"/>
</dbReference>
<dbReference type="Pfam" id="PF08242">
    <property type="entry name" value="Methyltransf_12"/>
    <property type="match status" value="1"/>
</dbReference>
<dbReference type="PIRSF" id="PIRSF037755">
    <property type="entry name" value="Mettl2_prd"/>
    <property type="match status" value="1"/>
</dbReference>
<dbReference type="CDD" id="cd02440">
    <property type="entry name" value="AdoMet_MTases"/>
    <property type="match status" value="1"/>
</dbReference>
<evidence type="ECO:0000256" key="1">
    <source>
        <dbReference type="ARBA" id="ARBA00009725"/>
    </source>
</evidence>
<feature type="region of interest" description="Disordered" evidence="5">
    <location>
        <begin position="1"/>
        <end position="45"/>
    </location>
</feature>
<dbReference type="Proteomes" id="UP000245609">
    <property type="component" value="Unassembled WGS sequence"/>
</dbReference>
<evidence type="ECO:0000259" key="6">
    <source>
        <dbReference type="Pfam" id="PF08242"/>
    </source>
</evidence>
<keyword evidence="2 4" id="KW-0489">Methyltransferase</keyword>
<feature type="domain" description="Methyltransferase type 12" evidence="6">
    <location>
        <begin position="207"/>
        <end position="310"/>
    </location>
</feature>
<evidence type="ECO:0000256" key="4">
    <source>
        <dbReference type="PIRNR" id="PIRNR037755"/>
    </source>
</evidence>
<feature type="compositionally biased region" description="Polar residues" evidence="5">
    <location>
        <begin position="1"/>
        <end position="13"/>
    </location>
</feature>
<dbReference type="EC" id="2.1.1.-" evidence="4"/>
<keyword evidence="8" id="KW-1185">Reference proteome</keyword>
<comment type="similarity">
    <text evidence="1 4">Belongs to the methyltransferase superfamily. METL family.</text>
</comment>
<proteinExistence type="inferred from homology"/>
<protein>
    <recommendedName>
        <fullName evidence="4">tRNA N(3)-methylcytidine methyltransferase</fullName>
        <ecNumber evidence="4">2.1.1.-</ecNumber>
    </recommendedName>
</protein>
<feature type="compositionally biased region" description="Basic and acidic residues" evidence="5">
    <location>
        <begin position="165"/>
        <end position="182"/>
    </location>
</feature>
<evidence type="ECO:0000256" key="3">
    <source>
        <dbReference type="ARBA" id="ARBA00022679"/>
    </source>
</evidence>
<dbReference type="InterPro" id="IPR013217">
    <property type="entry name" value="Methyltransf_12"/>
</dbReference>
<sequence>MDNADNNYQSSAPQKKLYSSAKEHNDTPNSESSADQPGFGGRILSDQDNVFDFNAWDNVEPDEEYLDYAKERISFHEQNPVPSENAAQYNSDPFKFWDSFYHKNQNKFFKDRNWFFIEFPELFTWTKMHHNTSIEKTESDSEKNEEPSKKRSFEKETDTNTDDNADIKNADTETPDREHLDSSPESSYNPNSNTNEDPSTEGKHVILELGCGVGNSVFPLLNTIYDPRLQVYACDYSKVAIDVLKECDWYKNDKRCEAFVWDISKDSLPSNLASSSVDTITCIFVLSALHPKEIKTAISNMYKLLKPGGSILFRDYGRHDLAQLRFKANRLLEPNFYIRGDGTRVFFFSNSDIVDLFSPQFTILKNSVDKRLLVNRSRKIVMHRVWIQAKLVKK</sequence>
<organism evidence="7 8">
    <name type="scientific">Smittium megazygosporum</name>
    <dbReference type="NCBI Taxonomy" id="133381"/>
    <lineage>
        <taxon>Eukaryota</taxon>
        <taxon>Fungi</taxon>
        <taxon>Fungi incertae sedis</taxon>
        <taxon>Zoopagomycota</taxon>
        <taxon>Kickxellomycotina</taxon>
        <taxon>Harpellomycetes</taxon>
        <taxon>Harpellales</taxon>
        <taxon>Legeriomycetaceae</taxon>
        <taxon>Smittium</taxon>
    </lineage>
</organism>
<dbReference type="SUPFAM" id="SSF53335">
    <property type="entry name" value="S-adenosyl-L-methionine-dependent methyltransferases"/>
    <property type="match status" value="1"/>
</dbReference>
<evidence type="ECO:0000256" key="5">
    <source>
        <dbReference type="SAM" id="MobiDB-lite"/>
    </source>
</evidence>
<evidence type="ECO:0000256" key="2">
    <source>
        <dbReference type="ARBA" id="ARBA00022603"/>
    </source>
</evidence>
<feature type="compositionally biased region" description="Basic and acidic residues" evidence="5">
    <location>
        <begin position="132"/>
        <end position="158"/>
    </location>
</feature>
<evidence type="ECO:0000313" key="7">
    <source>
        <dbReference type="EMBL" id="PVV03891.1"/>
    </source>
</evidence>
<dbReference type="InterPro" id="IPR026113">
    <property type="entry name" value="METTL2/6/8-like"/>
</dbReference>
<comment type="function">
    <text evidence="4">S-adenosyl-L-methionine-dependent methyltransferase.</text>
</comment>
<evidence type="ECO:0000313" key="8">
    <source>
        <dbReference type="Proteomes" id="UP000245609"/>
    </source>
</evidence>
<name>A0A2T9ZH30_9FUNG</name>
<dbReference type="EMBL" id="MBFS01000182">
    <property type="protein sequence ID" value="PVV03891.1"/>
    <property type="molecule type" value="Genomic_DNA"/>
</dbReference>